<dbReference type="RefSeq" id="WP_068501279.1">
    <property type="nucleotide sequence ID" value="NZ_LWQU01000145.1"/>
</dbReference>
<dbReference type="STRING" id="1437059.A6A05_13200"/>
<evidence type="ECO:0000313" key="1">
    <source>
        <dbReference type="EMBL" id="OAN49617.1"/>
    </source>
</evidence>
<accession>A0A178MNM5</accession>
<sequence>MGTRGPRLLRQTTNHVLDALLKAAEAAYHGQPIGMKSLHDIVEGLKAGAHFDEFYRHAYTEIIDAVEQDKLAQERTNAYGRLMIHPLNEDLQDGRLDRDMLPNVFSFFHLVLGDDAQKYGDQCKAIVAGMKEELGDQFHWDLFYADPQAKRIQWHTLTRIATSFKRWELRKDWFIKLMQYTPTTVSLGQSAFVTREIDHSEEPRVFGNREFCAFFQALFRPLTEIAPTDDAAFRKEFGSDPHHLIGHFLVHLATCEV</sequence>
<reference evidence="1 2" key="1">
    <citation type="submission" date="2016-04" db="EMBL/GenBank/DDBJ databases">
        <title>Draft genome sequence of freshwater magnetotactic bacteria Magnetospirillum marisnigri SP-1 and Magnetospirillum moscoviense BB-1.</title>
        <authorList>
            <person name="Koziaeva V."/>
            <person name="Dziuba M.V."/>
            <person name="Ivanov T.M."/>
            <person name="Kuznetsov B."/>
            <person name="Grouzdev D.S."/>
        </authorList>
    </citation>
    <scope>NUCLEOTIDE SEQUENCE [LARGE SCALE GENOMIC DNA]</scope>
    <source>
        <strain evidence="1 2">BB-1</strain>
    </source>
</reference>
<comment type="caution">
    <text evidence="1">The sequence shown here is derived from an EMBL/GenBank/DDBJ whole genome shotgun (WGS) entry which is preliminary data.</text>
</comment>
<name>A0A178MNM5_9PROT</name>
<gene>
    <name evidence="1" type="ORF">A6A05_13200</name>
</gene>
<dbReference type="EMBL" id="LWQU01000145">
    <property type="protein sequence ID" value="OAN49617.1"/>
    <property type="molecule type" value="Genomic_DNA"/>
</dbReference>
<keyword evidence="2" id="KW-1185">Reference proteome</keyword>
<dbReference type="AlphaFoldDB" id="A0A178MNM5"/>
<evidence type="ECO:0000313" key="2">
    <source>
        <dbReference type="Proteomes" id="UP000078543"/>
    </source>
</evidence>
<protein>
    <submittedName>
        <fullName evidence="1">Uncharacterized protein</fullName>
    </submittedName>
</protein>
<dbReference type="Proteomes" id="UP000078543">
    <property type="component" value="Unassembled WGS sequence"/>
</dbReference>
<organism evidence="1 2">
    <name type="scientific">Magnetospirillum moscoviense</name>
    <dbReference type="NCBI Taxonomy" id="1437059"/>
    <lineage>
        <taxon>Bacteria</taxon>
        <taxon>Pseudomonadati</taxon>
        <taxon>Pseudomonadota</taxon>
        <taxon>Alphaproteobacteria</taxon>
        <taxon>Rhodospirillales</taxon>
        <taxon>Rhodospirillaceae</taxon>
        <taxon>Magnetospirillum</taxon>
    </lineage>
</organism>
<dbReference type="OrthoDB" id="7335416at2"/>
<proteinExistence type="predicted"/>